<gene>
    <name evidence="7" type="ORF">CYJ76_10950</name>
</gene>
<feature type="region of interest" description="Disordered" evidence="5">
    <location>
        <begin position="201"/>
        <end position="231"/>
    </location>
</feature>
<feature type="zinc finger region" description="dksA C4-type" evidence="4">
    <location>
        <begin position="254"/>
        <end position="278"/>
    </location>
</feature>
<feature type="compositionally biased region" description="Basic and acidic residues" evidence="5">
    <location>
        <begin position="106"/>
        <end position="122"/>
    </location>
</feature>
<keyword evidence="1" id="KW-0479">Metal-binding</keyword>
<feature type="compositionally biased region" description="Basic residues" evidence="5">
    <location>
        <begin position="95"/>
        <end position="105"/>
    </location>
</feature>
<evidence type="ECO:0000313" key="7">
    <source>
        <dbReference type="EMBL" id="PKZ40825.1"/>
    </source>
</evidence>
<keyword evidence="8" id="KW-1185">Reference proteome</keyword>
<dbReference type="InterPro" id="IPR000962">
    <property type="entry name" value="Znf_DskA_TraR"/>
</dbReference>
<dbReference type="Proteomes" id="UP000234206">
    <property type="component" value="Unassembled WGS sequence"/>
</dbReference>
<evidence type="ECO:0000256" key="4">
    <source>
        <dbReference type="PROSITE-ProRule" id="PRU00510"/>
    </source>
</evidence>
<evidence type="ECO:0000256" key="5">
    <source>
        <dbReference type="SAM" id="MobiDB-lite"/>
    </source>
</evidence>
<dbReference type="Gene3D" id="1.20.120.910">
    <property type="entry name" value="DksA, coiled-coil domain"/>
    <property type="match status" value="1"/>
</dbReference>
<proteinExistence type="predicted"/>
<dbReference type="SUPFAM" id="SSF109635">
    <property type="entry name" value="DnaK suppressor protein DksA, alpha-hairpin domain"/>
    <property type="match status" value="1"/>
</dbReference>
<feature type="compositionally biased region" description="Basic residues" evidence="5">
    <location>
        <begin position="50"/>
        <end position="65"/>
    </location>
</feature>
<dbReference type="InterPro" id="IPR020458">
    <property type="entry name" value="Znf_DskA_TraR_CS"/>
</dbReference>
<dbReference type="PANTHER" id="PTHR33823:SF2">
    <property type="entry name" value="RNA POLYMERASE-BINDING TRANSCRIPTION FACTOR DKSA"/>
    <property type="match status" value="1"/>
</dbReference>
<name>A0A2I1P865_9MICO</name>
<keyword evidence="7" id="KW-0238">DNA-binding</keyword>
<evidence type="ECO:0000259" key="6">
    <source>
        <dbReference type="Pfam" id="PF01258"/>
    </source>
</evidence>
<accession>A0A2I1P865</accession>
<evidence type="ECO:0000256" key="2">
    <source>
        <dbReference type="ARBA" id="ARBA00022771"/>
    </source>
</evidence>
<evidence type="ECO:0000256" key="3">
    <source>
        <dbReference type="ARBA" id="ARBA00022833"/>
    </source>
</evidence>
<keyword evidence="3" id="KW-0862">Zinc</keyword>
<reference evidence="7 8" key="1">
    <citation type="submission" date="2017-12" db="EMBL/GenBank/DDBJ databases">
        <title>Phylogenetic diversity of female urinary microbiome.</title>
        <authorList>
            <person name="Thomas-White K."/>
            <person name="Wolfe A.J."/>
        </authorList>
    </citation>
    <scope>NUCLEOTIDE SEQUENCE [LARGE SCALE GENOMIC DNA]</scope>
    <source>
        <strain evidence="7 8">UMB1298</strain>
    </source>
</reference>
<dbReference type="GO" id="GO:0003677">
    <property type="term" value="F:DNA binding"/>
    <property type="evidence" value="ECO:0007669"/>
    <property type="project" value="UniProtKB-KW"/>
</dbReference>
<dbReference type="OrthoDB" id="9803742at2"/>
<dbReference type="Pfam" id="PF01258">
    <property type="entry name" value="zf-dskA_traR"/>
    <property type="match status" value="1"/>
</dbReference>
<evidence type="ECO:0000313" key="8">
    <source>
        <dbReference type="Proteomes" id="UP000234206"/>
    </source>
</evidence>
<protein>
    <submittedName>
        <fullName evidence="7">DNA-binding protein</fullName>
    </submittedName>
</protein>
<sequence length="285" mass="29941">MVPAIVPGTERRARVPGPQATPLARGLPDRFGPPNRGDAVATTTASTKTPTKKATAKKATAKKAGAKATKDPAAAKAEGASKKATAKKATATKAAGKKAAGKKSTAKADAKKAAKKAAEKKSPATKATAKKTTAKKAPAKKSTVGERLTGRKAAKAKELVVGQAEEPWSKAELAEVRTELESELARLTQELEIAESDLYELVSSSQGSQGDEADAGSFSSERQHEMSLAENSRSMLLQTTTALGRIADGTYGRCENCDQAIGKMRLQAFPRATLCMPCKQHQERR</sequence>
<dbReference type="EMBL" id="PKIZ01000028">
    <property type="protein sequence ID" value="PKZ40825.1"/>
    <property type="molecule type" value="Genomic_DNA"/>
</dbReference>
<evidence type="ECO:0000256" key="1">
    <source>
        <dbReference type="ARBA" id="ARBA00022723"/>
    </source>
</evidence>
<keyword evidence="2" id="KW-0863">Zinc-finger</keyword>
<feature type="compositionally biased region" description="Low complexity" evidence="5">
    <location>
        <begin position="66"/>
        <end position="78"/>
    </location>
</feature>
<comment type="caution">
    <text evidence="7">The sequence shown here is derived from an EMBL/GenBank/DDBJ whole genome shotgun (WGS) entry which is preliminary data.</text>
</comment>
<dbReference type="InterPro" id="IPR037187">
    <property type="entry name" value="DnaK_N"/>
</dbReference>
<dbReference type="SUPFAM" id="SSF57716">
    <property type="entry name" value="Glucocorticoid receptor-like (DNA-binding domain)"/>
    <property type="match status" value="1"/>
</dbReference>
<feature type="region of interest" description="Disordered" evidence="5">
    <location>
        <begin position="1"/>
        <end position="172"/>
    </location>
</feature>
<feature type="compositionally biased region" description="Basic residues" evidence="5">
    <location>
        <begin position="128"/>
        <end position="139"/>
    </location>
</feature>
<dbReference type="AlphaFoldDB" id="A0A2I1P865"/>
<organism evidence="7 8">
    <name type="scientific">Kytococcus schroeteri</name>
    <dbReference type="NCBI Taxonomy" id="138300"/>
    <lineage>
        <taxon>Bacteria</taxon>
        <taxon>Bacillati</taxon>
        <taxon>Actinomycetota</taxon>
        <taxon>Actinomycetes</taxon>
        <taxon>Micrococcales</taxon>
        <taxon>Kytococcaceae</taxon>
        <taxon>Kytococcus</taxon>
    </lineage>
</organism>
<dbReference type="GO" id="GO:0008270">
    <property type="term" value="F:zinc ion binding"/>
    <property type="evidence" value="ECO:0007669"/>
    <property type="project" value="UniProtKB-KW"/>
</dbReference>
<dbReference type="PROSITE" id="PS01102">
    <property type="entry name" value="ZF_DKSA_1"/>
    <property type="match status" value="1"/>
</dbReference>
<dbReference type="PROSITE" id="PS51128">
    <property type="entry name" value="ZF_DKSA_2"/>
    <property type="match status" value="1"/>
</dbReference>
<dbReference type="PANTHER" id="PTHR33823">
    <property type="entry name" value="RNA POLYMERASE-BINDING TRANSCRIPTION FACTOR DKSA-RELATED"/>
    <property type="match status" value="1"/>
</dbReference>
<feature type="domain" description="Zinc finger DksA/TraR C4-type" evidence="6">
    <location>
        <begin position="249"/>
        <end position="284"/>
    </location>
</feature>